<gene>
    <name evidence="1" type="ORF">M9Y10_019523</name>
</gene>
<dbReference type="InterPro" id="IPR036770">
    <property type="entry name" value="Ankyrin_rpt-contain_sf"/>
</dbReference>
<dbReference type="Proteomes" id="UP001470230">
    <property type="component" value="Unassembled WGS sequence"/>
</dbReference>
<dbReference type="EMBL" id="JAPFFF010000028">
    <property type="protein sequence ID" value="KAK8846951.1"/>
    <property type="molecule type" value="Genomic_DNA"/>
</dbReference>
<dbReference type="PANTHER" id="PTHR24159:SF5">
    <property type="entry name" value="ANK_REP_REGION DOMAIN-CONTAINING PROTEIN"/>
    <property type="match status" value="1"/>
</dbReference>
<evidence type="ECO:0000313" key="1">
    <source>
        <dbReference type="EMBL" id="KAK8846951.1"/>
    </source>
</evidence>
<evidence type="ECO:0008006" key="3">
    <source>
        <dbReference type="Google" id="ProtNLM"/>
    </source>
</evidence>
<keyword evidence="2" id="KW-1185">Reference proteome</keyword>
<organism evidence="1 2">
    <name type="scientific">Tritrichomonas musculus</name>
    <dbReference type="NCBI Taxonomy" id="1915356"/>
    <lineage>
        <taxon>Eukaryota</taxon>
        <taxon>Metamonada</taxon>
        <taxon>Parabasalia</taxon>
        <taxon>Tritrichomonadida</taxon>
        <taxon>Tritrichomonadidae</taxon>
        <taxon>Tritrichomonas</taxon>
    </lineage>
</organism>
<protein>
    <recommendedName>
        <fullName evidence="3">DUF3447 domain-containing protein</fullName>
    </recommendedName>
</protein>
<sequence>MNAKEYIENMKTIQQRLLDFIENEDDKEENYENILEIITDQKIQENQHDLKTLLYLITKIANNHHQQPHFFTKIEKILTNFKDEMKKFYSNWEIFKIFKRNKRILLFLIEEKIITIDKSIFNRMLEEKYRSEKYIEYFLPEVKSFIKSEMKNKSKTEELTEDIEDVYDLILKIPDEEIDEFNEKRKNGQNDGYIYKLIQNDSIEEFIVYINQKDYSIENYVIPSIFETNPFLLKNKRPTLIEYATFYGSNQIFKFLHNNEIELSDTLWIYAIHGDNAEVIHLLDENDIQPPELSYEKCINESIKCHHNHIFNYIANNFLYDNYTNDEIYELIDFENDFDDNIVSNSFRYYNFLFFPNEIDEIKTSVFGYACEYDYFSLAKILFNTGKININARIGKAVLIFNEIFEIQKKIFF</sequence>
<dbReference type="SUPFAM" id="SSF48403">
    <property type="entry name" value="Ankyrin repeat"/>
    <property type="match status" value="1"/>
</dbReference>
<name>A0ABR2HHH9_9EUKA</name>
<accession>A0ABR2HHH9</accession>
<evidence type="ECO:0000313" key="2">
    <source>
        <dbReference type="Proteomes" id="UP001470230"/>
    </source>
</evidence>
<dbReference type="PANTHER" id="PTHR24159">
    <property type="match status" value="1"/>
</dbReference>
<proteinExistence type="predicted"/>
<comment type="caution">
    <text evidence="1">The sequence shown here is derived from an EMBL/GenBank/DDBJ whole genome shotgun (WGS) entry which is preliminary data.</text>
</comment>
<reference evidence="1 2" key="1">
    <citation type="submission" date="2024-04" db="EMBL/GenBank/DDBJ databases">
        <title>Tritrichomonas musculus Genome.</title>
        <authorList>
            <person name="Alves-Ferreira E."/>
            <person name="Grigg M."/>
            <person name="Lorenzi H."/>
            <person name="Galac M."/>
        </authorList>
    </citation>
    <scope>NUCLEOTIDE SEQUENCE [LARGE SCALE GENOMIC DNA]</scope>
    <source>
        <strain evidence="1 2">EAF2021</strain>
    </source>
</reference>